<dbReference type="Proteomes" id="UP000233556">
    <property type="component" value="Unassembled WGS sequence"/>
</dbReference>
<dbReference type="AlphaFoldDB" id="A0A2I0U1K8"/>
<sequence>MSQQGAQGTTRANSILACTRNGVASRTGEVIVPPYSAQERCHLEYCFQVSAPHYKKDMEVLESVQRMATKLVRGLENKSYEERLRELELFILKKKRLRGDLVTLYNSLKGDCKEVGVGLFSQARSDRTRGNGLKLHEGKFRLDIRKIFFTERVESPSLEVFKRQVDKVLRDMV</sequence>
<dbReference type="EMBL" id="KZ506376">
    <property type="protein sequence ID" value="PKU39950.1"/>
    <property type="molecule type" value="Genomic_DNA"/>
</dbReference>
<keyword evidence="2" id="KW-1185">Reference proteome</keyword>
<gene>
    <name evidence="1" type="ORF">llap_9746</name>
</gene>
<reference evidence="2" key="1">
    <citation type="submission" date="2017-11" db="EMBL/GenBank/DDBJ databases">
        <authorList>
            <person name="Lima N.C."/>
            <person name="Parody-Merino A.M."/>
            <person name="Battley P.F."/>
            <person name="Fidler A.E."/>
            <person name="Prosdocimi F."/>
        </authorList>
    </citation>
    <scope>NUCLEOTIDE SEQUENCE [LARGE SCALE GENOMIC DNA]</scope>
</reference>
<evidence type="ECO:0000313" key="1">
    <source>
        <dbReference type="EMBL" id="PKU39950.1"/>
    </source>
</evidence>
<accession>A0A2I0U1K8</accession>
<evidence type="ECO:0000313" key="2">
    <source>
        <dbReference type="Proteomes" id="UP000233556"/>
    </source>
</evidence>
<dbReference type="OrthoDB" id="276744at2759"/>
<name>A0A2I0U1K8_LIMLA</name>
<proteinExistence type="predicted"/>
<dbReference type="PANTHER" id="PTHR33332">
    <property type="entry name" value="REVERSE TRANSCRIPTASE DOMAIN-CONTAINING PROTEIN"/>
    <property type="match status" value="1"/>
</dbReference>
<reference evidence="2" key="2">
    <citation type="submission" date="2017-12" db="EMBL/GenBank/DDBJ databases">
        <title>Genome sequence of the Bar-tailed Godwit (Limosa lapponica baueri).</title>
        <authorList>
            <person name="Lima N.C.B."/>
            <person name="Parody-Merino A.M."/>
            <person name="Battley P.F."/>
            <person name="Fidler A.E."/>
            <person name="Prosdocimi F."/>
        </authorList>
    </citation>
    <scope>NUCLEOTIDE SEQUENCE [LARGE SCALE GENOMIC DNA]</scope>
</reference>
<protein>
    <submittedName>
        <fullName evidence="1">Uncharacterized protein</fullName>
    </submittedName>
</protein>
<organism evidence="1 2">
    <name type="scientific">Limosa lapponica baueri</name>
    <dbReference type="NCBI Taxonomy" id="1758121"/>
    <lineage>
        <taxon>Eukaryota</taxon>
        <taxon>Metazoa</taxon>
        <taxon>Chordata</taxon>
        <taxon>Craniata</taxon>
        <taxon>Vertebrata</taxon>
        <taxon>Euteleostomi</taxon>
        <taxon>Archelosauria</taxon>
        <taxon>Archosauria</taxon>
        <taxon>Dinosauria</taxon>
        <taxon>Saurischia</taxon>
        <taxon>Theropoda</taxon>
        <taxon>Coelurosauria</taxon>
        <taxon>Aves</taxon>
        <taxon>Neognathae</taxon>
        <taxon>Neoaves</taxon>
        <taxon>Charadriiformes</taxon>
        <taxon>Scolopacidae</taxon>
        <taxon>Limosa</taxon>
    </lineage>
</organism>